<evidence type="ECO:0000313" key="1">
    <source>
        <dbReference type="Proteomes" id="UP000887580"/>
    </source>
</evidence>
<proteinExistence type="predicted"/>
<reference evidence="2" key="1">
    <citation type="submission" date="2022-11" db="UniProtKB">
        <authorList>
            <consortium name="WormBaseParasite"/>
        </authorList>
    </citation>
    <scope>IDENTIFICATION</scope>
</reference>
<name>A0AC35FA95_9BILA</name>
<protein>
    <submittedName>
        <fullName evidence="2">C2H2-type domain-containing protein</fullName>
    </submittedName>
</protein>
<evidence type="ECO:0000313" key="2">
    <source>
        <dbReference type="WBParaSite" id="PS1159_v2.g15401.t1"/>
    </source>
</evidence>
<dbReference type="WBParaSite" id="PS1159_v2.g15401.t1">
    <property type="protein sequence ID" value="PS1159_v2.g15401.t1"/>
    <property type="gene ID" value="PS1159_v2.g15401"/>
</dbReference>
<accession>A0AC35FA95</accession>
<sequence length="100" mass="11361">MSEVSADDIAKAAELDETASFVVVSEETRRKLAEIPDVIKSTNCALCKVKFDDVIHLARHKCPRIVHEEYKCSECEKVSQSFTIITSFRFYSNIEIKKSC</sequence>
<organism evidence="1 2">
    <name type="scientific">Panagrolaimus sp. PS1159</name>
    <dbReference type="NCBI Taxonomy" id="55785"/>
    <lineage>
        <taxon>Eukaryota</taxon>
        <taxon>Metazoa</taxon>
        <taxon>Ecdysozoa</taxon>
        <taxon>Nematoda</taxon>
        <taxon>Chromadorea</taxon>
        <taxon>Rhabditida</taxon>
        <taxon>Tylenchina</taxon>
        <taxon>Panagrolaimomorpha</taxon>
        <taxon>Panagrolaimoidea</taxon>
        <taxon>Panagrolaimidae</taxon>
        <taxon>Panagrolaimus</taxon>
    </lineage>
</organism>
<dbReference type="Proteomes" id="UP000887580">
    <property type="component" value="Unplaced"/>
</dbReference>